<accession>A0A2W4ZIW6</accession>
<protein>
    <submittedName>
        <fullName evidence="7">16S rRNA (Cytidine(1402)-2'-O)-methyltransferase</fullName>
    </submittedName>
</protein>
<dbReference type="GO" id="GO:0006364">
    <property type="term" value="P:rRNA processing"/>
    <property type="evidence" value="ECO:0007669"/>
    <property type="project" value="UniProtKB-KW"/>
</dbReference>
<dbReference type="SUPFAM" id="SSF53790">
    <property type="entry name" value="Tetrapyrrole methylase"/>
    <property type="match status" value="1"/>
</dbReference>
<dbReference type="InterPro" id="IPR018063">
    <property type="entry name" value="SAM_MeTrfase_RsmI_CS"/>
</dbReference>
<dbReference type="InterPro" id="IPR008189">
    <property type="entry name" value="rRNA_ssu_MeTfrase_I"/>
</dbReference>
<dbReference type="EMBL" id="QFNK01000270">
    <property type="protein sequence ID" value="PZO82270.1"/>
    <property type="molecule type" value="Genomic_DNA"/>
</dbReference>
<dbReference type="GO" id="GO:0008168">
    <property type="term" value="F:methyltransferase activity"/>
    <property type="evidence" value="ECO:0007669"/>
    <property type="project" value="UniProtKB-KW"/>
</dbReference>
<comment type="caution">
    <text evidence="7">The sequence shown here is derived from an EMBL/GenBank/DDBJ whole genome shotgun (WGS) entry which is preliminary data.</text>
</comment>
<dbReference type="PANTHER" id="PTHR46111:SF1">
    <property type="entry name" value="RIBOSOMAL RNA SMALL SUBUNIT METHYLTRANSFERASE I"/>
    <property type="match status" value="1"/>
</dbReference>
<dbReference type="GO" id="GO:0032259">
    <property type="term" value="P:methylation"/>
    <property type="evidence" value="ECO:0007669"/>
    <property type="project" value="UniProtKB-KW"/>
</dbReference>
<evidence type="ECO:0000256" key="4">
    <source>
        <dbReference type="ARBA" id="ARBA00022679"/>
    </source>
</evidence>
<evidence type="ECO:0000259" key="6">
    <source>
        <dbReference type="Pfam" id="PF00590"/>
    </source>
</evidence>
<dbReference type="InterPro" id="IPR014776">
    <property type="entry name" value="4pyrrole_Mease_sub2"/>
</dbReference>
<evidence type="ECO:0000256" key="2">
    <source>
        <dbReference type="ARBA" id="ARBA00022552"/>
    </source>
</evidence>
<evidence type="ECO:0000256" key="3">
    <source>
        <dbReference type="ARBA" id="ARBA00022603"/>
    </source>
</evidence>
<dbReference type="FunFam" id="3.40.1010.10:FF:000007">
    <property type="entry name" value="Ribosomal RNA small subunit methyltransferase I"/>
    <property type="match status" value="1"/>
</dbReference>
<organism evidence="7 8">
    <name type="scientific">Micavibrio aeruginosavorus</name>
    <dbReference type="NCBI Taxonomy" id="349221"/>
    <lineage>
        <taxon>Bacteria</taxon>
        <taxon>Pseudomonadati</taxon>
        <taxon>Bdellovibrionota</taxon>
        <taxon>Bdellovibrionia</taxon>
        <taxon>Bdellovibrionales</taxon>
        <taxon>Pseudobdellovibrionaceae</taxon>
        <taxon>Micavibrio</taxon>
    </lineage>
</organism>
<evidence type="ECO:0000313" key="7">
    <source>
        <dbReference type="EMBL" id="PZO82270.1"/>
    </source>
</evidence>
<keyword evidence="5" id="KW-0949">S-adenosyl-L-methionine</keyword>
<reference evidence="7 8" key="1">
    <citation type="submission" date="2017-08" db="EMBL/GenBank/DDBJ databases">
        <title>Infants hospitalized years apart are colonized by the same room-sourced microbial strains.</title>
        <authorList>
            <person name="Brooks B."/>
            <person name="Olm M.R."/>
            <person name="Firek B.A."/>
            <person name="Baker R."/>
            <person name="Thomas B.C."/>
            <person name="Morowitz M.J."/>
            <person name="Banfield J.F."/>
        </authorList>
    </citation>
    <scope>NUCLEOTIDE SEQUENCE [LARGE SCALE GENOMIC DNA]</scope>
    <source>
        <strain evidence="7">S2_018_000_R2_104</strain>
    </source>
</reference>
<keyword evidence="1" id="KW-0963">Cytoplasm</keyword>
<gene>
    <name evidence="7" type="ORF">DI626_10270</name>
</gene>
<evidence type="ECO:0000313" key="8">
    <source>
        <dbReference type="Proteomes" id="UP000249557"/>
    </source>
</evidence>
<evidence type="ECO:0000256" key="1">
    <source>
        <dbReference type="ARBA" id="ARBA00022490"/>
    </source>
</evidence>
<dbReference type="Gene3D" id="3.30.950.10">
    <property type="entry name" value="Methyltransferase, Cobalt-precorrin-4 Transmethylase, Domain 2"/>
    <property type="match status" value="1"/>
</dbReference>
<evidence type="ECO:0000256" key="5">
    <source>
        <dbReference type="ARBA" id="ARBA00022691"/>
    </source>
</evidence>
<keyword evidence="2" id="KW-0698">rRNA processing</keyword>
<dbReference type="CDD" id="cd11648">
    <property type="entry name" value="RsmI"/>
    <property type="match status" value="1"/>
</dbReference>
<feature type="domain" description="Tetrapyrrole methylase" evidence="6">
    <location>
        <begin position="22"/>
        <end position="146"/>
    </location>
</feature>
<keyword evidence="4 7" id="KW-0808">Transferase</keyword>
<feature type="non-terminal residue" evidence="7">
    <location>
        <position position="157"/>
    </location>
</feature>
<dbReference type="InterPro" id="IPR014777">
    <property type="entry name" value="4pyrrole_Mease_sub1"/>
</dbReference>
<dbReference type="AlphaFoldDB" id="A0A2W4ZIW6"/>
<dbReference type="PROSITE" id="PS01296">
    <property type="entry name" value="RSMI"/>
    <property type="match status" value="1"/>
</dbReference>
<sequence length="157" mass="16813">MKSDTTQKEGKAPDTVSLKPGLYLVPTPIGNLRDLTFRALDVLAGVDLIVCEDTRVTGKLLKAFGLKKPMRVYNDHATEKDRNSIAKIIEEGEAVALVSDAGTPLISDPGYKLVRQIVQDGHMITALPGANALLPALQLSGLPTDAFSFIGFLPARS</sequence>
<dbReference type="PANTHER" id="PTHR46111">
    <property type="entry name" value="RIBOSOMAL RNA SMALL SUBUNIT METHYLTRANSFERASE I"/>
    <property type="match status" value="1"/>
</dbReference>
<dbReference type="InterPro" id="IPR035996">
    <property type="entry name" value="4pyrrol_Methylase_sf"/>
</dbReference>
<dbReference type="Pfam" id="PF00590">
    <property type="entry name" value="TP_methylase"/>
    <property type="match status" value="1"/>
</dbReference>
<proteinExistence type="predicted"/>
<name>A0A2W4ZIW6_9BACT</name>
<dbReference type="Proteomes" id="UP000249557">
    <property type="component" value="Unassembled WGS sequence"/>
</dbReference>
<dbReference type="Gene3D" id="3.40.1010.10">
    <property type="entry name" value="Cobalt-precorrin-4 Transmethylase, Domain 1"/>
    <property type="match status" value="1"/>
</dbReference>
<dbReference type="InterPro" id="IPR000878">
    <property type="entry name" value="4pyrrol_Mease"/>
</dbReference>
<keyword evidence="3 7" id="KW-0489">Methyltransferase</keyword>